<feature type="region of interest" description="Disordered" evidence="1">
    <location>
        <begin position="1"/>
        <end position="30"/>
    </location>
</feature>
<dbReference type="Proteomes" id="UP000269396">
    <property type="component" value="Unassembled WGS sequence"/>
</dbReference>
<evidence type="ECO:0000256" key="1">
    <source>
        <dbReference type="SAM" id="MobiDB-lite"/>
    </source>
</evidence>
<accession>A0A3P8DT37</accession>
<gene>
    <name evidence="2" type="ORF">SMTD_LOCUS8895</name>
</gene>
<proteinExistence type="predicted"/>
<reference evidence="2 3" key="1">
    <citation type="submission" date="2018-11" db="EMBL/GenBank/DDBJ databases">
        <authorList>
            <consortium name="Pathogen Informatics"/>
        </authorList>
    </citation>
    <scope>NUCLEOTIDE SEQUENCE [LARGE SCALE GENOMIC DNA]</scope>
    <source>
        <strain>Denwood</strain>
        <strain evidence="3">Zambia</strain>
    </source>
</reference>
<evidence type="ECO:0000313" key="2">
    <source>
        <dbReference type="EMBL" id="VDP47071.1"/>
    </source>
</evidence>
<protein>
    <submittedName>
        <fullName evidence="2">Uncharacterized protein</fullName>
    </submittedName>
</protein>
<feature type="compositionally biased region" description="Polar residues" evidence="1">
    <location>
        <begin position="1"/>
        <end position="12"/>
    </location>
</feature>
<name>A0A3P8DT37_9TREM</name>
<dbReference type="EMBL" id="UZAL01029271">
    <property type="protein sequence ID" value="VDP47071.1"/>
    <property type="molecule type" value="Genomic_DNA"/>
</dbReference>
<keyword evidence="3" id="KW-1185">Reference proteome</keyword>
<dbReference type="AlphaFoldDB" id="A0A3P8DT37"/>
<sequence>MGNLTIVTSGGRSSRRNEARNPSSMTNNVSTSKAAAVVRMACIPFSLLDPPSESSLRNPLILIIQPLVNILISFSERILISSANRFT</sequence>
<organism evidence="2 3">
    <name type="scientific">Schistosoma mattheei</name>
    <dbReference type="NCBI Taxonomy" id="31246"/>
    <lineage>
        <taxon>Eukaryota</taxon>
        <taxon>Metazoa</taxon>
        <taxon>Spiralia</taxon>
        <taxon>Lophotrochozoa</taxon>
        <taxon>Platyhelminthes</taxon>
        <taxon>Trematoda</taxon>
        <taxon>Digenea</taxon>
        <taxon>Strigeidida</taxon>
        <taxon>Schistosomatoidea</taxon>
        <taxon>Schistosomatidae</taxon>
        <taxon>Schistosoma</taxon>
    </lineage>
</organism>
<evidence type="ECO:0000313" key="3">
    <source>
        <dbReference type="Proteomes" id="UP000269396"/>
    </source>
</evidence>
<feature type="compositionally biased region" description="Polar residues" evidence="1">
    <location>
        <begin position="20"/>
        <end position="30"/>
    </location>
</feature>